<dbReference type="EMBL" id="VIWT01000001">
    <property type="protein sequence ID" value="TWF96448.1"/>
    <property type="molecule type" value="Genomic_DNA"/>
</dbReference>
<evidence type="ECO:0000313" key="2">
    <source>
        <dbReference type="EMBL" id="TWF96448.1"/>
    </source>
</evidence>
<evidence type="ECO:0000313" key="3">
    <source>
        <dbReference type="Proteomes" id="UP000317940"/>
    </source>
</evidence>
<accession>A0A561UAQ6</accession>
<proteinExistence type="predicted"/>
<reference evidence="2 3" key="1">
    <citation type="submission" date="2019-06" db="EMBL/GenBank/DDBJ databases">
        <title>Sequencing the genomes of 1000 actinobacteria strains.</title>
        <authorList>
            <person name="Klenk H.-P."/>
        </authorList>
    </citation>
    <scope>NUCLEOTIDE SEQUENCE [LARGE SCALE GENOMIC DNA]</scope>
    <source>
        <strain evidence="2 3">DSM 44826</strain>
    </source>
</reference>
<name>A0A561UAQ6_9ACTN</name>
<keyword evidence="3" id="KW-1185">Reference proteome</keyword>
<gene>
    <name evidence="2" type="ORF">FHX73_11220</name>
</gene>
<evidence type="ECO:0000256" key="1">
    <source>
        <dbReference type="SAM" id="MobiDB-lite"/>
    </source>
</evidence>
<dbReference type="AlphaFoldDB" id="A0A561UAQ6"/>
<feature type="region of interest" description="Disordered" evidence="1">
    <location>
        <begin position="363"/>
        <end position="423"/>
    </location>
</feature>
<protein>
    <submittedName>
        <fullName evidence="2">Uncharacterized protein</fullName>
    </submittedName>
</protein>
<feature type="region of interest" description="Disordered" evidence="1">
    <location>
        <begin position="65"/>
        <end position="84"/>
    </location>
</feature>
<organism evidence="2 3">
    <name type="scientific">Kitasatospora viridis</name>
    <dbReference type="NCBI Taxonomy" id="281105"/>
    <lineage>
        <taxon>Bacteria</taxon>
        <taxon>Bacillati</taxon>
        <taxon>Actinomycetota</taxon>
        <taxon>Actinomycetes</taxon>
        <taxon>Kitasatosporales</taxon>
        <taxon>Streptomycetaceae</taxon>
        <taxon>Kitasatospora</taxon>
    </lineage>
</organism>
<comment type="caution">
    <text evidence="2">The sequence shown here is derived from an EMBL/GenBank/DDBJ whole genome shotgun (WGS) entry which is preliminary data.</text>
</comment>
<feature type="compositionally biased region" description="Low complexity" evidence="1">
    <location>
        <begin position="383"/>
        <end position="412"/>
    </location>
</feature>
<feature type="region of interest" description="Disordered" evidence="1">
    <location>
        <begin position="1"/>
        <end position="40"/>
    </location>
</feature>
<dbReference type="Proteomes" id="UP000317940">
    <property type="component" value="Unassembled WGS sequence"/>
</dbReference>
<sequence>MIEDAVPEEYRALADAKAASRPAGGSPGGDDPLGDGAPATAVLRAITPPRGTTVLRAIPDPALAAEPEPAEEPGNEEAPPSTGWTGNVQLGEVAALAARSTAAATAATAATVGGGLRGRILAVEGGYGSRRGWGRGGSGQAPVLSTMLAAVAPQTLLAAEAVDAVHLPSASDPQTVFAHLRAAARHPGPLLVHLGGHLVLDKRGGGLYLTLRDSKTGTVRQDSLAWSAVTGELRARPADWDTLVIADLSAEQAAWPYLQAPQFTEGLPLWAVVAPDPEQIGTFTRALVECLHGGRPGAGPILAPEQVRAQVHSVIRPDALTFSAYPADRAVFKNNARQQPAPAVPLVPAAPAPVEQPVEHPVAERAERGPVSLLKPGVPPTVRPSRPVTLLKGEPPMEQEQPQEAPSAQEPAQDVDPQSPPADYREALGRIVATAEAGDHAGAAELAGTLEQQAVAAHGMIAPPVLMIRQVRAHLARMAGDLTAAVGLYREVALVLLVAQGPQDQEAQRVVTNAEACWRAIPDPAVALPLSPAVLELRAKVPGEDDRKLRSTERYAAKLAKAADPAG</sequence>